<evidence type="ECO:0000256" key="1">
    <source>
        <dbReference type="SAM" id="Phobius"/>
    </source>
</evidence>
<keyword evidence="1" id="KW-0472">Membrane</keyword>
<protein>
    <submittedName>
        <fullName evidence="2">Uncharacterized protein</fullName>
    </submittedName>
</protein>
<feature type="transmembrane region" description="Helical" evidence="1">
    <location>
        <begin position="21"/>
        <end position="44"/>
    </location>
</feature>
<evidence type="ECO:0000313" key="2">
    <source>
        <dbReference type="EMBL" id="GAG89947.1"/>
    </source>
</evidence>
<accession>X1C9N8</accession>
<feature type="transmembrane region" description="Helical" evidence="1">
    <location>
        <begin position="56"/>
        <end position="78"/>
    </location>
</feature>
<dbReference type="AlphaFoldDB" id="X1C9N8"/>
<gene>
    <name evidence="2" type="ORF">S01H4_23154</name>
</gene>
<sequence>MDSLEEQKLTRLKYQFDMLFSTLRLKAEAIPVLSTLSVAMLIVATLNPELIPLPILWIKGIVSVLLISIPTSLFISVFQQDNAIKASFKTIKSIIDKDLERIINQTITERIMGLLCFSRILNN</sequence>
<reference evidence="2" key="1">
    <citation type="journal article" date="2014" name="Front. Microbiol.">
        <title>High frequency of phylogenetically diverse reductive dehalogenase-homologous genes in deep subseafloor sedimentary metagenomes.</title>
        <authorList>
            <person name="Kawai M."/>
            <person name="Futagami T."/>
            <person name="Toyoda A."/>
            <person name="Takaki Y."/>
            <person name="Nishi S."/>
            <person name="Hori S."/>
            <person name="Arai W."/>
            <person name="Tsubouchi T."/>
            <person name="Morono Y."/>
            <person name="Uchiyama I."/>
            <person name="Ito T."/>
            <person name="Fujiyama A."/>
            <person name="Inagaki F."/>
            <person name="Takami H."/>
        </authorList>
    </citation>
    <scope>NUCLEOTIDE SEQUENCE</scope>
    <source>
        <strain evidence="2">Expedition CK06-06</strain>
    </source>
</reference>
<keyword evidence="1" id="KW-1133">Transmembrane helix</keyword>
<name>X1C9N8_9ZZZZ</name>
<keyword evidence="1" id="KW-0812">Transmembrane</keyword>
<dbReference type="EMBL" id="BART01010708">
    <property type="protein sequence ID" value="GAG89947.1"/>
    <property type="molecule type" value="Genomic_DNA"/>
</dbReference>
<comment type="caution">
    <text evidence="2">The sequence shown here is derived from an EMBL/GenBank/DDBJ whole genome shotgun (WGS) entry which is preliminary data.</text>
</comment>
<proteinExistence type="predicted"/>
<organism evidence="2">
    <name type="scientific">marine sediment metagenome</name>
    <dbReference type="NCBI Taxonomy" id="412755"/>
    <lineage>
        <taxon>unclassified sequences</taxon>
        <taxon>metagenomes</taxon>
        <taxon>ecological metagenomes</taxon>
    </lineage>
</organism>